<accession>A0A9W8JUL5</accession>
<reference evidence="1" key="1">
    <citation type="submission" date="2022-07" db="EMBL/GenBank/DDBJ databases">
        <title>Genome Sequence of Agrocybe chaxingu.</title>
        <authorList>
            <person name="Buettner E."/>
        </authorList>
    </citation>
    <scope>NUCLEOTIDE SEQUENCE</scope>
    <source>
        <strain evidence="1">MP-N11</strain>
    </source>
</reference>
<sequence>MGNRRISADVKLAAIKLYEKGLIGRPQKLHFSDLSYLFSLVHHRPDWFLDEFLDLLENNRFISVHYTTVYRELKRMGISQKKLKVIAQECNEDLRADYIRTISQYAPEELGFIDEFSKDERTLQRRRGRSKKGK</sequence>
<dbReference type="EMBL" id="JANKHO010001242">
    <property type="protein sequence ID" value="KAJ3502708.1"/>
    <property type="molecule type" value="Genomic_DNA"/>
</dbReference>
<gene>
    <name evidence="1" type="ORF">NLJ89_g8762</name>
</gene>
<dbReference type="OrthoDB" id="2994945at2759"/>
<evidence type="ECO:0000313" key="1">
    <source>
        <dbReference type="EMBL" id="KAJ3502708.1"/>
    </source>
</evidence>
<dbReference type="AlphaFoldDB" id="A0A9W8JUL5"/>
<organism evidence="1 2">
    <name type="scientific">Agrocybe chaxingu</name>
    <dbReference type="NCBI Taxonomy" id="84603"/>
    <lineage>
        <taxon>Eukaryota</taxon>
        <taxon>Fungi</taxon>
        <taxon>Dikarya</taxon>
        <taxon>Basidiomycota</taxon>
        <taxon>Agaricomycotina</taxon>
        <taxon>Agaricomycetes</taxon>
        <taxon>Agaricomycetidae</taxon>
        <taxon>Agaricales</taxon>
        <taxon>Agaricineae</taxon>
        <taxon>Strophariaceae</taxon>
        <taxon>Agrocybe</taxon>
    </lineage>
</organism>
<name>A0A9W8JUL5_9AGAR</name>
<dbReference type="Proteomes" id="UP001148786">
    <property type="component" value="Unassembled WGS sequence"/>
</dbReference>
<keyword evidence="2" id="KW-1185">Reference proteome</keyword>
<comment type="caution">
    <text evidence="1">The sequence shown here is derived from an EMBL/GenBank/DDBJ whole genome shotgun (WGS) entry which is preliminary data.</text>
</comment>
<evidence type="ECO:0000313" key="2">
    <source>
        <dbReference type="Proteomes" id="UP001148786"/>
    </source>
</evidence>
<protein>
    <submittedName>
        <fullName evidence="1">Uncharacterized protein</fullName>
    </submittedName>
</protein>
<proteinExistence type="predicted"/>